<comment type="caution">
    <text evidence="1">The sequence shown here is derived from an EMBL/GenBank/DDBJ whole genome shotgun (WGS) entry which is preliminary data.</text>
</comment>
<evidence type="ECO:0000313" key="2">
    <source>
        <dbReference type="Proteomes" id="UP001200145"/>
    </source>
</evidence>
<name>A0ABS9BDN9_9BACT</name>
<keyword evidence="2" id="KW-1185">Reference proteome</keyword>
<proteinExistence type="predicted"/>
<protein>
    <submittedName>
        <fullName evidence="1">Uncharacterized protein</fullName>
    </submittedName>
</protein>
<dbReference type="RefSeq" id="WP_234864215.1">
    <property type="nucleotide sequence ID" value="NZ_JAKEVY010000001.1"/>
</dbReference>
<reference evidence="1 2" key="1">
    <citation type="submission" date="2022-01" db="EMBL/GenBank/DDBJ databases">
        <title>Flavihumibacter sp. nov., isolated from sediment of a river.</title>
        <authorList>
            <person name="Liu H."/>
        </authorList>
    </citation>
    <scope>NUCLEOTIDE SEQUENCE [LARGE SCALE GENOMIC DNA]</scope>
    <source>
        <strain evidence="1 2">RY-1</strain>
    </source>
</reference>
<dbReference type="EMBL" id="JAKEVY010000001">
    <property type="protein sequence ID" value="MCF1713687.1"/>
    <property type="molecule type" value="Genomic_DNA"/>
</dbReference>
<gene>
    <name evidence="1" type="ORF">L0U88_03465</name>
</gene>
<accession>A0ABS9BDN9</accession>
<sequence length="67" mass="7938">MSKYELLWKHIKKNGGPSFKLSFDDIKNITGVEIDHSFLNYKKELLEYGYEVKKISLKDKTVLFQKI</sequence>
<evidence type="ECO:0000313" key="1">
    <source>
        <dbReference type="EMBL" id="MCF1713687.1"/>
    </source>
</evidence>
<dbReference type="Proteomes" id="UP001200145">
    <property type="component" value="Unassembled WGS sequence"/>
</dbReference>
<organism evidence="1 2">
    <name type="scientific">Flavihumibacter fluminis</name>
    <dbReference type="NCBI Taxonomy" id="2909236"/>
    <lineage>
        <taxon>Bacteria</taxon>
        <taxon>Pseudomonadati</taxon>
        <taxon>Bacteroidota</taxon>
        <taxon>Chitinophagia</taxon>
        <taxon>Chitinophagales</taxon>
        <taxon>Chitinophagaceae</taxon>
        <taxon>Flavihumibacter</taxon>
    </lineage>
</organism>